<organism evidence="1">
    <name type="scientific">Ovis aries</name>
    <name type="common">Sheep</name>
    <dbReference type="NCBI Taxonomy" id="9940"/>
    <lineage>
        <taxon>Eukaryota</taxon>
        <taxon>Metazoa</taxon>
        <taxon>Chordata</taxon>
        <taxon>Craniata</taxon>
        <taxon>Vertebrata</taxon>
        <taxon>Euteleostomi</taxon>
        <taxon>Mammalia</taxon>
        <taxon>Eutheria</taxon>
        <taxon>Laurasiatheria</taxon>
        <taxon>Artiodactyla</taxon>
        <taxon>Ruminantia</taxon>
        <taxon>Pecora</taxon>
        <taxon>Bovidae</taxon>
        <taxon>Caprinae</taxon>
        <taxon>Ovis</taxon>
    </lineage>
</organism>
<gene>
    <name evidence="1" type="primary">EMAPL</name>
</gene>
<feature type="non-terminal residue" evidence="1">
    <location>
        <position position="1"/>
    </location>
</feature>
<reference evidence="1" key="1">
    <citation type="journal article" date="2000" name="Mamm. Genome">
        <title>Comparative mapping of the ovine clpg locus.</title>
        <authorList>
            <person name="Fahrenkrug S.C."/>
            <person name="Freking B.A."/>
            <person name="Rexroad C.E.III."/>
            <person name="Leymaster K.A."/>
            <person name="Kappes S.M."/>
            <person name="Smith T.P.L."/>
        </authorList>
    </citation>
    <scope>NUCLEOTIDE SEQUENCE</scope>
</reference>
<feature type="non-terminal residue" evidence="1">
    <location>
        <position position="31"/>
    </location>
</feature>
<dbReference type="EMBL" id="AF207864">
    <property type="protein sequence ID" value="AAF67081.1"/>
    <property type="molecule type" value="Genomic_DNA"/>
</dbReference>
<name>Q9N1C8_SHEEP</name>
<evidence type="ECO:0000313" key="1">
    <source>
        <dbReference type="EMBL" id="AAF67081.1"/>
    </source>
</evidence>
<sequence>TPITQGRPSVSVLCRVTLMSSGDWPSMPPNL</sequence>
<accession>Q9N1C8</accession>
<protein>
    <submittedName>
        <fullName evidence="1">Echinoderm microtubule associated protein-like</fullName>
    </submittedName>
</protein>
<dbReference type="AlphaFoldDB" id="Q9N1C8"/>
<proteinExistence type="predicted"/>